<dbReference type="GO" id="GO:0007601">
    <property type="term" value="P:visual perception"/>
    <property type="evidence" value="ECO:0007669"/>
    <property type="project" value="UniProtKB-KW"/>
</dbReference>
<keyword evidence="17" id="KW-0966">Cell projection</keyword>
<dbReference type="PROSITE" id="PS00108">
    <property type="entry name" value="PROTEIN_KINASE_ST"/>
    <property type="match status" value="1"/>
</dbReference>
<comment type="catalytic activity">
    <reaction evidence="19">
        <text>L-threonyl-[protein] + ATP = O-phospho-L-threonyl-[protein] + ADP + H(+)</text>
        <dbReference type="Rhea" id="RHEA:46608"/>
        <dbReference type="Rhea" id="RHEA-COMP:11060"/>
        <dbReference type="Rhea" id="RHEA-COMP:11605"/>
        <dbReference type="ChEBI" id="CHEBI:15378"/>
        <dbReference type="ChEBI" id="CHEBI:30013"/>
        <dbReference type="ChEBI" id="CHEBI:30616"/>
        <dbReference type="ChEBI" id="CHEBI:61977"/>
        <dbReference type="ChEBI" id="CHEBI:456216"/>
        <dbReference type="EC" id="2.7.11.1"/>
    </reaction>
</comment>
<keyword evidence="14 21" id="KW-0505">Motor protein</keyword>
<feature type="binding site" evidence="21">
    <location>
        <begin position="420"/>
        <end position="427"/>
    </location>
    <ligand>
        <name>ATP</name>
        <dbReference type="ChEBI" id="CHEBI:30616"/>
    </ligand>
</feature>
<dbReference type="Gene3D" id="1.20.58.530">
    <property type="match status" value="1"/>
</dbReference>
<dbReference type="InterPro" id="IPR000719">
    <property type="entry name" value="Prot_kinase_dom"/>
</dbReference>
<dbReference type="InterPro" id="IPR036961">
    <property type="entry name" value="Kinesin_motor_dom_sf"/>
</dbReference>
<sequence>MYTLKSSIIDFSSLTDPYEKFEIIERLGEGTYGECHVVKDKTQNNLLAVKIQENVYEHLEEIEEEYRILKEFSEDENFPKFYGIFSRDEHKEIWFALELCSGGSITDIVKRNLESGQRLSEHILSYILRETIVALKKLHSANIIHRDVKGHNILLTAEGRVKLIDFGISKHLATANEKRRTSVGTPFWMAPEVIACETQLDSCYDIRADTWSLGITAIELMDGKPPLTKIGPSKALFHIPRSPPPTLLHSNLSSPKLNDFISQCLIKDMEKRPFVSELISHPFITSYDSNCVEDLIDLIEKTGRILHKAHPTTKRGKLREGKKPKYSKMNDDLAAMEHLSEEIITNVLHDRFLNKVIYTNIGDILITVNPFETLDIYDHKTSSIYESLNDQAPPHIYSIALRAYSAMCRSNENQSVIISGESGSGKTENTKFLLQHLTHLGKAPDKRLQHKILQLNPLLEAFGNAHTVLNSNSSRFGKYLELFFTAPEGKFIGARLSEYLLEKSRVVFQPKMERNFHIFYHLFDCLPNLIDGKCKFSYLNNSHKRSDIGEKLDIGLCLQTIGFNEIETKEVFKILAAILHIGNVKFESVDKQHNQGCSVSNSDVVETIESLIGINTLSNLLTQSTVVACGESIIRWHGVQEASDVRDALSKAIYGRLFSWIIRQCNSLLKPDDELVNASTIGLLDIFGFEKMDVNGLEQLYINIANEQLHYFFIQHIFAWEKMQYESEGIEPTSVSFTDNRPILDMLLSRPVGLLALLDEESRFPNATDLSLVRKWNTNIKSPYYVSHKTNSLMFNIKHYAGNVDYNVHEFLAKNRDYIPADIIIALTCSTLHLVRVLFKSSLTKTGAIDVNPNTPSSTSSQLSSPSTGSQTRTQQTATTYFRFSLMELLSKMVTGNAHFVRCIRPNPDACPKIWHQQLVLNQLRYTGALETAHIRHDGYSHRMYFNQLFHNYRILFWVFPEKNSSTCHRFLSEFDSSLWAIGKTKVFLKYSLALELEKRCELELKRLLLVQAQVRRWLCLIKFRKQIYMIRRVQKYARTWLIRRLNAVVLLQRRIRIFIQKRRLLKAKLKRFDSAVKLQRIVRLFLFRRRQLRSAIILQKYYRRFKAIKQYEERKVENGILSKPITNMKFDFIPPPPSFDPPPPPPIEAVLDYLESPDHSGGDGDDFYRAIMATKVAAKILAHKPQNDNYSTLPGLGKKYPEWDAPLQDAMLKNKQSGDFSPLANSDVCSRSDYETVSDYLLVERQTPSNSSASASMSSSPYTVLRNPHYENVPSPPPSSPSLKTTANWSELLKNVPKNTGNRYMSRFYPPTPPLVKHVSFSHFDAIYRPTRYPAEGSTDDGESATQHREDMKSEPKMKLQPHLPPPPPLPPPPTAMNRGAAVDVSDPAPLIEMRSKLKKIKREGTLRKPLKTTGEQIDFRSVLKKKA</sequence>
<keyword evidence="15 21" id="KW-0009">Actin-binding</keyword>
<dbReference type="GO" id="GO:0016459">
    <property type="term" value="C:myosin complex"/>
    <property type="evidence" value="ECO:0007669"/>
    <property type="project" value="UniProtKB-KW"/>
</dbReference>
<keyword evidence="8" id="KW-0808">Transferase</keyword>
<dbReference type="SMART" id="SM00015">
    <property type="entry name" value="IQ"/>
    <property type="match status" value="3"/>
</dbReference>
<feature type="region of interest" description="Disordered" evidence="23">
    <location>
        <begin position="1267"/>
        <end position="1286"/>
    </location>
</feature>
<feature type="domain" description="Protein kinase" evidence="24">
    <location>
        <begin position="21"/>
        <end position="284"/>
    </location>
</feature>
<keyword evidence="7" id="KW-0716">Sensory transduction</keyword>
<evidence type="ECO:0000256" key="3">
    <source>
        <dbReference type="ARBA" id="ARBA00006998"/>
    </source>
</evidence>
<comment type="catalytic activity">
    <reaction evidence="20">
        <text>L-seryl-[protein] + ATP = O-phospho-L-seryl-[protein] + ADP + H(+)</text>
        <dbReference type="Rhea" id="RHEA:17989"/>
        <dbReference type="Rhea" id="RHEA-COMP:9863"/>
        <dbReference type="Rhea" id="RHEA-COMP:11604"/>
        <dbReference type="ChEBI" id="CHEBI:15378"/>
        <dbReference type="ChEBI" id="CHEBI:29999"/>
        <dbReference type="ChEBI" id="CHEBI:30616"/>
        <dbReference type="ChEBI" id="CHEBI:83421"/>
        <dbReference type="ChEBI" id="CHEBI:456216"/>
        <dbReference type="EC" id="2.7.11.1"/>
    </reaction>
</comment>
<accession>A0A7I8VQ74</accession>
<feature type="compositionally biased region" description="Basic and acidic residues" evidence="23">
    <location>
        <begin position="1347"/>
        <end position="1359"/>
    </location>
</feature>
<dbReference type="FunFam" id="1.10.510.10:FF:000421">
    <property type="entry name" value="Serine/threonine-protein kinase PAK 6"/>
    <property type="match status" value="1"/>
</dbReference>
<dbReference type="Proteomes" id="UP000549394">
    <property type="component" value="Unassembled WGS sequence"/>
</dbReference>
<dbReference type="GO" id="GO:0030832">
    <property type="term" value="P:regulation of actin filament length"/>
    <property type="evidence" value="ECO:0007669"/>
    <property type="project" value="TreeGrafter"/>
</dbReference>
<keyword evidence="11" id="KW-0418">Kinase</keyword>
<feature type="region of interest" description="Disordered" evidence="23">
    <location>
        <begin position="1333"/>
        <end position="1390"/>
    </location>
</feature>
<evidence type="ECO:0000256" key="1">
    <source>
        <dbReference type="ARBA" id="ARBA00004245"/>
    </source>
</evidence>
<evidence type="ECO:0000256" key="12">
    <source>
        <dbReference type="ARBA" id="ARBA00022840"/>
    </source>
</evidence>
<evidence type="ECO:0000256" key="10">
    <source>
        <dbReference type="ARBA" id="ARBA00022741"/>
    </source>
</evidence>
<feature type="compositionally biased region" description="Pro residues" evidence="23">
    <location>
        <begin position="1364"/>
        <end position="1376"/>
    </location>
</feature>
<evidence type="ECO:0000256" key="5">
    <source>
        <dbReference type="ARBA" id="ARBA00022490"/>
    </source>
</evidence>
<dbReference type="PROSITE" id="PS51456">
    <property type="entry name" value="MYOSIN_MOTOR"/>
    <property type="match status" value="1"/>
</dbReference>
<dbReference type="PANTHER" id="PTHR46256">
    <property type="entry name" value="AGAP011099-PA"/>
    <property type="match status" value="1"/>
</dbReference>
<dbReference type="InterPro" id="IPR001609">
    <property type="entry name" value="Myosin_head_motor_dom-like"/>
</dbReference>
<evidence type="ECO:0000256" key="14">
    <source>
        <dbReference type="ARBA" id="ARBA00023175"/>
    </source>
</evidence>
<evidence type="ECO:0000256" key="21">
    <source>
        <dbReference type="PROSITE-ProRule" id="PRU00782"/>
    </source>
</evidence>
<evidence type="ECO:0000256" key="4">
    <source>
        <dbReference type="ARBA" id="ARBA00012513"/>
    </source>
</evidence>
<feature type="compositionally biased region" description="Low complexity" evidence="23">
    <location>
        <begin position="855"/>
        <end position="872"/>
    </location>
</feature>
<dbReference type="GO" id="GO:0004674">
    <property type="term" value="F:protein serine/threonine kinase activity"/>
    <property type="evidence" value="ECO:0007669"/>
    <property type="project" value="UniProtKB-KW"/>
</dbReference>
<proteinExistence type="inferred from homology"/>
<dbReference type="OrthoDB" id="2914378at2759"/>
<dbReference type="SUPFAM" id="SSF52540">
    <property type="entry name" value="P-loop containing nucleoside triphosphate hydrolases"/>
    <property type="match status" value="1"/>
</dbReference>
<dbReference type="InterPro" id="IPR000048">
    <property type="entry name" value="IQ_motif_EF-hand-BS"/>
</dbReference>
<dbReference type="GO" id="GO:0000146">
    <property type="term" value="F:microfilament motor activity"/>
    <property type="evidence" value="ECO:0007669"/>
    <property type="project" value="TreeGrafter"/>
</dbReference>
<keyword evidence="9" id="KW-0677">Repeat</keyword>
<protein>
    <recommendedName>
        <fullName evidence="4">non-specific serine/threonine protein kinase</fullName>
        <ecNumber evidence="4">2.7.11.1</ecNumber>
    </recommendedName>
</protein>
<feature type="binding site" evidence="22">
    <location>
        <position position="50"/>
    </location>
    <ligand>
        <name>ATP</name>
        <dbReference type="ChEBI" id="CHEBI:30616"/>
    </ligand>
</feature>
<keyword evidence="27" id="KW-1185">Reference proteome</keyword>
<dbReference type="Gene3D" id="1.10.510.10">
    <property type="entry name" value="Transferase(Phosphotransferase) domain 1"/>
    <property type="match status" value="1"/>
</dbReference>
<dbReference type="InterPro" id="IPR027417">
    <property type="entry name" value="P-loop_NTPase"/>
</dbReference>
<feature type="region of interest" description="Actin-binding" evidence="21">
    <location>
        <begin position="886"/>
        <end position="908"/>
    </location>
</feature>
<evidence type="ECO:0000256" key="17">
    <source>
        <dbReference type="ARBA" id="ARBA00023273"/>
    </source>
</evidence>
<reference evidence="26 27" key="1">
    <citation type="submission" date="2020-08" db="EMBL/GenBank/DDBJ databases">
        <authorList>
            <person name="Hejnol A."/>
        </authorList>
    </citation>
    <scope>NUCLEOTIDE SEQUENCE [LARGE SCALE GENOMIC DNA]</scope>
</reference>
<evidence type="ECO:0000256" key="20">
    <source>
        <dbReference type="ARBA" id="ARBA00048679"/>
    </source>
</evidence>
<dbReference type="Pfam" id="PF00069">
    <property type="entry name" value="Pkinase"/>
    <property type="match status" value="1"/>
</dbReference>
<comment type="subcellular location">
    <subcellularLocation>
        <location evidence="2">Cell projection</location>
    </subcellularLocation>
    <subcellularLocation>
        <location evidence="1">Cytoplasm</location>
        <location evidence="1">Cytoskeleton</location>
    </subcellularLocation>
</comment>
<keyword evidence="5" id="KW-0963">Cytoplasm</keyword>
<evidence type="ECO:0000256" key="22">
    <source>
        <dbReference type="PROSITE-ProRule" id="PRU10141"/>
    </source>
</evidence>
<gene>
    <name evidence="26" type="ORF">DGYR_LOCUS6807</name>
</gene>
<dbReference type="InterPro" id="IPR011009">
    <property type="entry name" value="Kinase-like_dom_sf"/>
</dbReference>
<dbReference type="InterPro" id="IPR017441">
    <property type="entry name" value="Protein_kinase_ATP_BS"/>
</dbReference>
<keyword evidence="6" id="KW-0723">Serine/threonine-protein kinase</keyword>
<dbReference type="GO" id="GO:0042995">
    <property type="term" value="C:cell projection"/>
    <property type="evidence" value="ECO:0007669"/>
    <property type="project" value="UniProtKB-SubCell"/>
</dbReference>
<evidence type="ECO:0000313" key="26">
    <source>
        <dbReference type="EMBL" id="CAD5118433.1"/>
    </source>
</evidence>
<dbReference type="EMBL" id="CAJFCJ010000009">
    <property type="protein sequence ID" value="CAD5118433.1"/>
    <property type="molecule type" value="Genomic_DNA"/>
</dbReference>
<dbReference type="Gene3D" id="1.10.10.820">
    <property type="match status" value="1"/>
</dbReference>
<dbReference type="GO" id="GO:0003779">
    <property type="term" value="F:actin binding"/>
    <property type="evidence" value="ECO:0007669"/>
    <property type="project" value="UniProtKB-KW"/>
</dbReference>
<evidence type="ECO:0000256" key="23">
    <source>
        <dbReference type="SAM" id="MobiDB-lite"/>
    </source>
</evidence>
<dbReference type="InterPro" id="IPR008271">
    <property type="entry name" value="Ser/Thr_kinase_AS"/>
</dbReference>
<comment type="caution">
    <text evidence="26">The sequence shown here is derived from an EMBL/GenBank/DDBJ whole genome shotgun (WGS) entry which is preliminary data.</text>
</comment>
<dbReference type="PROSITE" id="PS50011">
    <property type="entry name" value="PROTEIN_KINASE_DOM"/>
    <property type="match status" value="1"/>
</dbReference>
<keyword evidence="18" id="KW-0844">Vision</keyword>
<dbReference type="PROSITE" id="PS00107">
    <property type="entry name" value="PROTEIN_KINASE_ATP"/>
    <property type="match status" value="1"/>
</dbReference>
<evidence type="ECO:0000259" key="25">
    <source>
        <dbReference type="PROSITE" id="PS51456"/>
    </source>
</evidence>
<name>A0A7I8VQ74_9ANNE</name>
<evidence type="ECO:0000313" key="27">
    <source>
        <dbReference type="Proteomes" id="UP000549394"/>
    </source>
</evidence>
<dbReference type="SMART" id="SM00242">
    <property type="entry name" value="MYSc"/>
    <property type="match status" value="1"/>
</dbReference>
<evidence type="ECO:0000256" key="13">
    <source>
        <dbReference type="ARBA" id="ARBA00023123"/>
    </source>
</evidence>
<evidence type="ECO:0000256" key="11">
    <source>
        <dbReference type="ARBA" id="ARBA00022777"/>
    </source>
</evidence>
<dbReference type="SUPFAM" id="SSF56112">
    <property type="entry name" value="Protein kinase-like (PK-like)"/>
    <property type="match status" value="1"/>
</dbReference>
<comment type="similarity">
    <text evidence="21">Belongs to the TRAFAC class myosin-kinesin ATPase superfamily. Myosin family.</text>
</comment>
<dbReference type="EC" id="2.7.11.1" evidence="4"/>
<comment type="similarity">
    <text evidence="3">In the C-terminal section; belongs to the TRAFAC class myosin-kinesin ATPase superfamily. Myosin family.</text>
</comment>
<evidence type="ECO:0000256" key="16">
    <source>
        <dbReference type="ARBA" id="ARBA00023212"/>
    </source>
</evidence>
<evidence type="ECO:0000256" key="7">
    <source>
        <dbReference type="ARBA" id="ARBA00022606"/>
    </source>
</evidence>
<dbReference type="Pfam" id="PF00063">
    <property type="entry name" value="Myosin_head"/>
    <property type="match status" value="1"/>
</dbReference>
<evidence type="ECO:0000256" key="9">
    <source>
        <dbReference type="ARBA" id="ARBA00022737"/>
    </source>
</evidence>
<evidence type="ECO:0000256" key="8">
    <source>
        <dbReference type="ARBA" id="ARBA00022679"/>
    </source>
</evidence>
<dbReference type="PANTHER" id="PTHR46256:SF3">
    <property type="entry name" value="MYOSIN MOTOR DOMAIN-CONTAINING PROTEIN"/>
    <property type="match status" value="1"/>
</dbReference>
<evidence type="ECO:0000256" key="2">
    <source>
        <dbReference type="ARBA" id="ARBA00004316"/>
    </source>
</evidence>
<dbReference type="GO" id="GO:0005524">
    <property type="term" value="F:ATP binding"/>
    <property type="evidence" value="ECO:0007669"/>
    <property type="project" value="UniProtKB-UniRule"/>
</dbReference>
<dbReference type="SMART" id="SM00220">
    <property type="entry name" value="S_TKc"/>
    <property type="match status" value="1"/>
</dbReference>
<keyword evidence="12 21" id="KW-0067">ATP-binding</keyword>
<evidence type="ECO:0000256" key="19">
    <source>
        <dbReference type="ARBA" id="ARBA00047899"/>
    </source>
</evidence>
<feature type="region of interest" description="Disordered" evidence="23">
    <location>
        <begin position="850"/>
        <end position="875"/>
    </location>
</feature>
<dbReference type="PRINTS" id="PR00193">
    <property type="entry name" value="MYOSINHEAVY"/>
</dbReference>
<evidence type="ECO:0000256" key="18">
    <source>
        <dbReference type="ARBA" id="ARBA00023305"/>
    </source>
</evidence>
<keyword evidence="13 21" id="KW-0518">Myosin</keyword>
<keyword evidence="16" id="KW-0206">Cytoskeleton</keyword>
<dbReference type="Gene3D" id="1.20.120.720">
    <property type="entry name" value="Myosin VI head, motor domain, U50 subdomain"/>
    <property type="match status" value="1"/>
</dbReference>
<evidence type="ECO:0000256" key="6">
    <source>
        <dbReference type="ARBA" id="ARBA00022527"/>
    </source>
</evidence>
<evidence type="ECO:0000256" key="15">
    <source>
        <dbReference type="ARBA" id="ARBA00023203"/>
    </source>
</evidence>
<organism evidence="26 27">
    <name type="scientific">Dimorphilus gyrociliatus</name>
    <dbReference type="NCBI Taxonomy" id="2664684"/>
    <lineage>
        <taxon>Eukaryota</taxon>
        <taxon>Metazoa</taxon>
        <taxon>Spiralia</taxon>
        <taxon>Lophotrochozoa</taxon>
        <taxon>Annelida</taxon>
        <taxon>Polychaeta</taxon>
        <taxon>Polychaeta incertae sedis</taxon>
        <taxon>Dinophilidae</taxon>
        <taxon>Dimorphilus</taxon>
    </lineage>
</organism>
<dbReference type="Gene3D" id="1.20.5.4820">
    <property type="match status" value="1"/>
</dbReference>
<feature type="domain" description="Myosin motor" evidence="25">
    <location>
        <begin position="328"/>
        <end position="1002"/>
    </location>
</feature>
<keyword evidence="10 21" id="KW-0547">Nucleotide-binding</keyword>
<evidence type="ECO:0000259" key="24">
    <source>
        <dbReference type="PROSITE" id="PS50011"/>
    </source>
</evidence>
<dbReference type="Gene3D" id="3.40.850.10">
    <property type="entry name" value="Kinesin motor domain"/>
    <property type="match status" value="1"/>
</dbReference>
<dbReference type="InterPro" id="IPR052409">
    <property type="entry name" value="Myosin-III_kinase_activity"/>
</dbReference>